<evidence type="ECO:0000256" key="1">
    <source>
        <dbReference type="SAM" id="MobiDB-lite"/>
    </source>
</evidence>
<accession>A0A9W6Y303</accession>
<evidence type="ECO:0000313" key="3">
    <source>
        <dbReference type="Proteomes" id="UP001165121"/>
    </source>
</evidence>
<dbReference type="EMBL" id="BSXT01002915">
    <property type="protein sequence ID" value="GMF51515.1"/>
    <property type="molecule type" value="Genomic_DNA"/>
</dbReference>
<feature type="compositionally biased region" description="Polar residues" evidence="1">
    <location>
        <begin position="253"/>
        <end position="262"/>
    </location>
</feature>
<dbReference type="OrthoDB" id="74075at2759"/>
<proteinExistence type="predicted"/>
<feature type="compositionally biased region" description="Polar residues" evidence="1">
    <location>
        <begin position="91"/>
        <end position="107"/>
    </location>
</feature>
<feature type="region of interest" description="Disordered" evidence="1">
    <location>
        <begin position="166"/>
        <end position="266"/>
    </location>
</feature>
<reference evidence="2" key="1">
    <citation type="submission" date="2023-04" db="EMBL/GenBank/DDBJ databases">
        <title>Phytophthora fragariaefolia NBRC 109709.</title>
        <authorList>
            <person name="Ichikawa N."/>
            <person name="Sato H."/>
            <person name="Tonouchi N."/>
        </authorList>
    </citation>
    <scope>NUCLEOTIDE SEQUENCE</scope>
    <source>
        <strain evidence="2">NBRC 109709</strain>
    </source>
</reference>
<feature type="compositionally biased region" description="Basic and acidic residues" evidence="1">
    <location>
        <begin position="51"/>
        <end position="61"/>
    </location>
</feature>
<gene>
    <name evidence="2" type="ORF">Pfra01_002084300</name>
</gene>
<feature type="region of interest" description="Disordered" evidence="1">
    <location>
        <begin position="1"/>
        <end position="149"/>
    </location>
</feature>
<dbReference type="AlphaFoldDB" id="A0A9W6Y303"/>
<organism evidence="2 3">
    <name type="scientific">Phytophthora fragariaefolia</name>
    <dbReference type="NCBI Taxonomy" id="1490495"/>
    <lineage>
        <taxon>Eukaryota</taxon>
        <taxon>Sar</taxon>
        <taxon>Stramenopiles</taxon>
        <taxon>Oomycota</taxon>
        <taxon>Peronosporomycetes</taxon>
        <taxon>Peronosporales</taxon>
        <taxon>Peronosporaceae</taxon>
        <taxon>Phytophthora</taxon>
    </lineage>
</organism>
<feature type="compositionally biased region" description="Basic and acidic residues" evidence="1">
    <location>
        <begin position="110"/>
        <end position="123"/>
    </location>
</feature>
<protein>
    <submittedName>
        <fullName evidence="2">Unnamed protein product</fullName>
    </submittedName>
</protein>
<feature type="compositionally biased region" description="Low complexity" evidence="1">
    <location>
        <begin position="226"/>
        <end position="252"/>
    </location>
</feature>
<dbReference type="Proteomes" id="UP001165121">
    <property type="component" value="Unassembled WGS sequence"/>
</dbReference>
<feature type="compositionally biased region" description="Basic and acidic residues" evidence="1">
    <location>
        <begin position="134"/>
        <end position="145"/>
    </location>
</feature>
<comment type="caution">
    <text evidence="2">The sequence shown here is derived from an EMBL/GenBank/DDBJ whole genome shotgun (WGS) entry which is preliminary data.</text>
</comment>
<feature type="compositionally biased region" description="Low complexity" evidence="1">
    <location>
        <begin position="174"/>
        <end position="185"/>
    </location>
</feature>
<sequence length="512" mass="57168">MPMQQMRFTRAEPASPAWSGSDGGSPRRVTFAAASPVLFHNRSSRTAVASPKEEEAEKENRPLLPKRSGAATTKRKKPAAAARPPARYRSGPSSVYTQPRQIVTQWPQRRPKDFVKQNIERLTGRPVYTWSGKNGDRSSSRENVFERLSAPRVSKALLRSHVLPTLMDNEDSPQPDSSPSASSLSPPRPTAVSPRLTIDPPTPDKDDSRQSATPSPGVRRQGLGWSSSYSSPQRSQRSQQSYSSRHSPSPRSCSTNRSSGQASRARRYDNYPARVFGVLDRNNEKRIGVNQILQGLRLLGLPATHNQLLNDEDKQQSYRQLESHHANQLDDILACIHDIERQEDSMIQHGLALSYDIPGTKCDLPTSLVHDDPNSVTTGPARCTVATPQNLTLPLEVVMDINLPDSDTSSSEPQYNTVTKHRDFEEYEQPSTQNLFAYHPVRTSILEGKTLQFIERRRHKFQHHRQVVESSLAETGMAQFAVIEMCVYIGGGIFDNLNLRYYMYGQAGGDAD</sequence>
<name>A0A9W6Y303_9STRA</name>
<keyword evidence="3" id="KW-1185">Reference proteome</keyword>
<evidence type="ECO:0000313" key="2">
    <source>
        <dbReference type="EMBL" id="GMF51515.1"/>
    </source>
</evidence>